<evidence type="ECO:0000313" key="1">
    <source>
        <dbReference type="EMBL" id="KAK7967651.1"/>
    </source>
</evidence>
<dbReference type="Proteomes" id="UP001391051">
    <property type="component" value="Unassembled WGS sequence"/>
</dbReference>
<accession>A0ABR1QZ93</accession>
<proteinExistence type="predicted"/>
<comment type="caution">
    <text evidence="1">The sequence shown here is derived from an EMBL/GenBank/DDBJ whole genome shotgun (WGS) entry which is preliminary data.</text>
</comment>
<protein>
    <recommendedName>
        <fullName evidence="3">Fungal specific transcription factor</fullName>
    </recommendedName>
</protein>
<evidence type="ECO:0008006" key="3">
    <source>
        <dbReference type="Google" id="ProtNLM"/>
    </source>
</evidence>
<dbReference type="EMBL" id="JAQQWE010000001">
    <property type="protein sequence ID" value="KAK7967651.1"/>
    <property type="molecule type" value="Genomic_DNA"/>
</dbReference>
<name>A0ABR1QZ93_9PEZI</name>
<dbReference type="PANTHER" id="PTHR39401">
    <property type="entry name" value="SNOAL-LIKE DOMAIN-CONTAINING PROTEIN"/>
    <property type="match status" value="1"/>
</dbReference>
<reference evidence="1 2" key="1">
    <citation type="submission" date="2023-01" db="EMBL/GenBank/DDBJ databases">
        <title>Analysis of 21 Apiospora genomes using comparative genomics revels a genus with tremendous synthesis potential of carbohydrate active enzymes and secondary metabolites.</title>
        <authorList>
            <person name="Sorensen T."/>
        </authorList>
    </citation>
    <scope>NUCLEOTIDE SEQUENCE [LARGE SCALE GENOMIC DNA]</scope>
    <source>
        <strain evidence="1 2">CBS 24483</strain>
    </source>
</reference>
<dbReference type="InterPro" id="IPR032710">
    <property type="entry name" value="NTF2-like_dom_sf"/>
</dbReference>
<gene>
    <name evidence="1" type="ORF">PG986_001928</name>
</gene>
<dbReference type="RefSeq" id="XP_066707043.1">
    <property type="nucleotide sequence ID" value="XM_066838150.1"/>
</dbReference>
<keyword evidence="2" id="KW-1185">Reference proteome</keyword>
<dbReference type="SUPFAM" id="SSF54427">
    <property type="entry name" value="NTF2-like"/>
    <property type="match status" value="1"/>
</dbReference>
<organism evidence="1 2">
    <name type="scientific">Apiospora aurea</name>
    <dbReference type="NCBI Taxonomy" id="335848"/>
    <lineage>
        <taxon>Eukaryota</taxon>
        <taxon>Fungi</taxon>
        <taxon>Dikarya</taxon>
        <taxon>Ascomycota</taxon>
        <taxon>Pezizomycotina</taxon>
        <taxon>Sordariomycetes</taxon>
        <taxon>Xylariomycetidae</taxon>
        <taxon>Amphisphaeriales</taxon>
        <taxon>Apiosporaceae</taxon>
        <taxon>Apiospora</taxon>
    </lineage>
</organism>
<dbReference type="GeneID" id="92071212"/>
<dbReference type="Gene3D" id="3.10.450.50">
    <property type="match status" value="1"/>
</dbReference>
<sequence>MAAPPGYTPEFPSTLSPTDKLRDFIPSFFQLSDDASRNEEWVGYFCSDATVVMGEDEAQGTERIRQLRSRMWDKVASRKHTVHHFSEAASRDPDEKGERDFVLEGEVEYRLKTGEIKAVPWTAHAKIKEDGNRIRFVRYKVEIHA</sequence>
<dbReference type="PANTHER" id="PTHR39401:SF1">
    <property type="entry name" value="SNOAL-LIKE DOMAIN-CONTAINING PROTEIN"/>
    <property type="match status" value="1"/>
</dbReference>
<evidence type="ECO:0000313" key="2">
    <source>
        <dbReference type="Proteomes" id="UP001391051"/>
    </source>
</evidence>